<evidence type="ECO:0000259" key="2">
    <source>
        <dbReference type="Pfam" id="PF14620"/>
    </source>
</evidence>
<dbReference type="AlphaFoldDB" id="A0A9D1IUN1"/>
<protein>
    <submittedName>
        <fullName evidence="4">Germination protein YpeB</fullName>
    </submittedName>
</protein>
<organism evidence="4 5">
    <name type="scientific">Candidatus Egerieicola faecale</name>
    <dbReference type="NCBI Taxonomy" id="2840774"/>
    <lineage>
        <taxon>Bacteria</taxon>
        <taxon>Bacillati</taxon>
        <taxon>Bacillota</taxon>
        <taxon>Clostridia</taxon>
        <taxon>Eubacteriales</taxon>
        <taxon>Oscillospiraceae</taxon>
        <taxon>Oscillospiraceae incertae sedis</taxon>
        <taxon>Candidatus Egerieicola</taxon>
    </lineage>
</organism>
<keyword evidence="1" id="KW-1133">Transmembrane helix</keyword>
<evidence type="ECO:0000313" key="4">
    <source>
        <dbReference type="EMBL" id="HIU42329.1"/>
    </source>
</evidence>
<keyword evidence="1" id="KW-0812">Transmembrane</keyword>
<dbReference type="Pfam" id="PF14620">
    <property type="entry name" value="YPEB_PepSY1-2"/>
    <property type="match status" value="1"/>
</dbReference>
<feature type="domain" description="Sporulation protein YpeB N-terminal" evidence="3">
    <location>
        <begin position="37"/>
        <end position="167"/>
    </location>
</feature>
<keyword evidence="1" id="KW-0472">Membrane</keyword>
<dbReference type="GO" id="GO:0009847">
    <property type="term" value="P:spore germination"/>
    <property type="evidence" value="ECO:0007669"/>
    <property type="project" value="InterPro"/>
</dbReference>
<sequence length="449" mass="49400">MNLHLDRRCFIRLIIFALAVPAVLITYLCMNYTRAVSAENALESSYLKNISNLSAYLENLDNALTKTIYCGTSAAFGEMTATVWREAGFAKDALASLPLSELDLENSYKLLSQVGDYAVSLNKTVSQGSQLSQEQLDQLYTLKEYTQSMRSQVVLIEDQLRTGAISLKKVSSSISGSSDQQALTLSDSAEEMEESLSDYPTLIYDGPFSDHINSTTPRMTQDQPEITKKEALEKAAAITGLSAQELSDQGDTAGNLPCYNFGNEEVSISITKQGGYLHYLMNSRIPEGSAISPEDAVAIGSQWLEQQGYDSMQESYYEINSNRITINYAYAQNGSILCYPDLIKLTVALDNGEVLEVEASGYLVSHQQRLELTPALTAEQAAQSLSQLLTVENSRLTVIPTSGQNEVFCWEFSCTSPKEEQVLVYVNAQTGAEEQILVVYTDENGTLTM</sequence>
<comment type="caution">
    <text evidence="4">The sequence shown here is derived from an EMBL/GenBank/DDBJ whole genome shotgun (WGS) entry which is preliminary data.</text>
</comment>
<reference evidence="4" key="2">
    <citation type="journal article" date="2021" name="PeerJ">
        <title>Extensive microbial diversity within the chicken gut microbiome revealed by metagenomics and culture.</title>
        <authorList>
            <person name="Gilroy R."/>
            <person name="Ravi A."/>
            <person name="Getino M."/>
            <person name="Pursley I."/>
            <person name="Horton D.L."/>
            <person name="Alikhan N.F."/>
            <person name="Baker D."/>
            <person name="Gharbi K."/>
            <person name="Hall N."/>
            <person name="Watson M."/>
            <person name="Adriaenssens E.M."/>
            <person name="Foster-Nyarko E."/>
            <person name="Jarju S."/>
            <person name="Secka A."/>
            <person name="Antonio M."/>
            <person name="Oren A."/>
            <person name="Chaudhuri R.R."/>
            <person name="La Ragione R."/>
            <person name="Hildebrand F."/>
            <person name="Pallen M.J."/>
        </authorList>
    </citation>
    <scope>NUCLEOTIDE SEQUENCE</scope>
    <source>
        <strain evidence="4">4509</strain>
    </source>
</reference>
<feature type="transmembrane region" description="Helical" evidence="1">
    <location>
        <begin position="9"/>
        <end position="28"/>
    </location>
</feature>
<reference evidence="4" key="1">
    <citation type="submission" date="2020-10" db="EMBL/GenBank/DDBJ databases">
        <authorList>
            <person name="Gilroy R."/>
        </authorList>
    </citation>
    <scope>NUCLEOTIDE SEQUENCE</scope>
    <source>
        <strain evidence="4">4509</strain>
    </source>
</reference>
<dbReference type="InterPro" id="IPR014239">
    <property type="entry name" value="YpeB_PepSY1-2"/>
</dbReference>
<dbReference type="NCBIfam" id="TIGR02889">
    <property type="entry name" value="spore_YpeB"/>
    <property type="match status" value="1"/>
</dbReference>
<evidence type="ECO:0000313" key="5">
    <source>
        <dbReference type="Proteomes" id="UP000824082"/>
    </source>
</evidence>
<name>A0A9D1IUN1_9FIRM</name>
<dbReference type="Pfam" id="PF20769">
    <property type="entry name" value="YPEB_N"/>
    <property type="match status" value="1"/>
</dbReference>
<feature type="domain" description="Sporulation protein YpeB PepSY1 and PepSY2" evidence="2">
    <location>
        <begin position="188"/>
        <end position="369"/>
    </location>
</feature>
<gene>
    <name evidence="4" type="primary">ypeB</name>
    <name evidence="4" type="ORF">IAD19_07235</name>
</gene>
<dbReference type="InterPro" id="IPR048402">
    <property type="entry name" value="YpeB_N"/>
</dbReference>
<accession>A0A9D1IUN1</accession>
<dbReference type="Proteomes" id="UP000824082">
    <property type="component" value="Unassembled WGS sequence"/>
</dbReference>
<evidence type="ECO:0000259" key="3">
    <source>
        <dbReference type="Pfam" id="PF20769"/>
    </source>
</evidence>
<evidence type="ECO:0000256" key="1">
    <source>
        <dbReference type="SAM" id="Phobius"/>
    </source>
</evidence>
<proteinExistence type="predicted"/>
<dbReference type="EMBL" id="DVMX01000137">
    <property type="protein sequence ID" value="HIU42329.1"/>
    <property type="molecule type" value="Genomic_DNA"/>
</dbReference>